<protein>
    <recommendedName>
        <fullName evidence="3">Placental protein 25 (PP25)</fullName>
    </recommendedName>
</protein>
<dbReference type="Gene3D" id="2.60.120.260">
    <property type="entry name" value="Galactose-binding domain-like"/>
    <property type="match status" value="1"/>
</dbReference>
<dbReference type="GO" id="GO:0030992">
    <property type="term" value="C:intraciliary transport particle B"/>
    <property type="evidence" value="ECO:0007669"/>
    <property type="project" value="InterPro"/>
</dbReference>
<dbReference type="GO" id="GO:0042073">
    <property type="term" value="P:intraciliary transport"/>
    <property type="evidence" value="ECO:0007669"/>
    <property type="project" value="InterPro"/>
</dbReference>
<evidence type="ECO:0000313" key="2">
    <source>
        <dbReference type="Proteomes" id="UP000031737"/>
    </source>
</evidence>
<dbReference type="InterPro" id="IPR008979">
    <property type="entry name" value="Galactose-bd-like_sf"/>
</dbReference>
<name>A0A061IS22_TRYRA</name>
<dbReference type="AlphaFoldDB" id="A0A061IS22"/>
<dbReference type="Proteomes" id="UP000031737">
    <property type="component" value="Unassembled WGS sequence"/>
</dbReference>
<dbReference type="PANTHER" id="PTHR33906">
    <property type="entry name" value="INTRAFLAGELLAR TRANSPORT PROTEIN 25 HOMOLOG"/>
    <property type="match status" value="1"/>
</dbReference>
<dbReference type="SUPFAM" id="SSF49785">
    <property type="entry name" value="Galactose-binding domain-like"/>
    <property type="match status" value="1"/>
</dbReference>
<dbReference type="OrthoDB" id="271080at2759"/>
<dbReference type="GO" id="GO:0005929">
    <property type="term" value="C:cilium"/>
    <property type="evidence" value="ECO:0007669"/>
    <property type="project" value="TreeGrafter"/>
</dbReference>
<gene>
    <name evidence="1" type="ORF">TRSC58_06883</name>
</gene>
<dbReference type="EMBL" id="AUPL01006883">
    <property type="protein sequence ID" value="ESL05468.1"/>
    <property type="molecule type" value="Genomic_DNA"/>
</dbReference>
<evidence type="ECO:0000313" key="1">
    <source>
        <dbReference type="EMBL" id="ESL05468.1"/>
    </source>
</evidence>
<comment type="caution">
    <text evidence="1">The sequence shown here is derived from an EMBL/GenBank/DDBJ whole genome shotgun (WGS) entry which is preliminary data.</text>
</comment>
<keyword evidence="2" id="KW-1185">Reference proteome</keyword>
<evidence type="ECO:0008006" key="3">
    <source>
        <dbReference type="Google" id="ProtNLM"/>
    </source>
</evidence>
<dbReference type="VEuPathDB" id="TriTrypDB:TRSC58_06883"/>
<dbReference type="PANTHER" id="PTHR33906:SF1">
    <property type="entry name" value="INTRAFLAGELLAR TRANSPORT PROTEIN 25 HOMOLOG"/>
    <property type="match status" value="1"/>
</dbReference>
<dbReference type="InterPro" id="IPR033558">
    <property type="entry name" value="IFT25"/>
</dbReference>
<reference evidence="1 2" key="1">
    <citation type="submission" date="2013-07" db="EMBL/GenBank/DDBJ databases">
        <authorList>
            <person name="Stoco P.H."/>
            <person name="Wagner G."/>
            <person name="Gerber A."/>
            <person name="Zaha A."/>
            <person name="Thompson C."/>
            <person name="Bartholomeu D.C."/>
            <person name="Luckemeyer D.D."/>
            <person name="Bahia D."/>
            <person name="Loreto E."/>
            <person name="Prestes E.B."/>
            <person name="Lima F.M."/>
            <person name="Rodrigues-Luiz G."/>
            <person name="Vallejo G.A."/>
            <person name="Filho J.F."/>
            <person name="Monteiro K.M."/>
            <person name="Tyler K.M."/>
            <person name="de Almeida L.G."/>
            <person name="Ortiz M.F."/>
            <person name="Siervo M.A."/>
            <person name="de Moraes M.H."/>
            <person name="Cunha O.L."/>
            <person name="Mendonca-Neto R."/>
            <person name="Silva R."/>
            <person name="Teixeira S.M."/>
            <person name="Murta S.M."/>
            <person name="Sincero T.C."/>
            <person name="Mendes T.A."/>
            <person name="Urmenyi T.P."/>
            <person name="Silva V.G."/>
            <person name="da Rocha W.D."/>
            <person name="Andersson B."/>
            <person name="Romanha A.J."/>
            <person name="Steindel M."/>
            <person name="de Vasconcelos A.T."/>
            <person name="Grisard E.C."/>
        </authorList>
    </citation>
    <scope>NUCLEOTIDE SEQUENCE [LARGE SCALE GENOMIC DNA]</scope>
    <source>
        <strain evidence="1 2">SC58</strain>
    </source>
</reference>
<sequence length="156" mass="17310">MAPVTLDPIYVSFHDDNEMMSPLCLVDGRPDTFLLTTGGFPQDIILSVGTSASTDISSLRLELHEAKRIVVEKCTTALPTAFEKVADRTLPRTAEDARQVEELQFDLQSTGKGVRYFRLRLLSGYNQFVGLFGVTAEGEESQQRVAILESRPEVVM</sequence>
<accession>A0A061IS22</accession>
<organism evidence="1 2">
    <name type="scientific">Trypanosoma rangeli SC58</name>
    <dbReference type="NCBI Taxonomy" id="429131"/>
    <lineage>
        <taxon>Eukaryota</taxon>
        <taxon>Discoba</taxon>
        <taxon>Euglenozoa</taxon>
        <taxon>Kinetoplastea</taxon>
        <taxon>Metakinetoplastina</taxon>
        <taxon>Trypanosomatida</taxon>
        <taxon>Trypanosomatidae</taxon>
        <taxon>Trypanosoma</taxon>
        <taxon>Herpetosoma</taxon>
    </lineage>
</organism>
<proteinExistence type="predicted"/>